<evidence type="ECO:0000313" key="1">
    <source>
        <dbReference type="EMBL" id="GID62049.1"/>
    </source>
</evidence>
<dbReference type="EMBL" id="BOMG01000161">
    <property type="protein sequence ID" value="GID62049.1"/>
    <property type="molecule type" value="Genomic_DNA"/>
</dbReference>
<gene>
    <name evidence="1" type="ORF">Aco03nite_104530</name>
</gene>
<protein>
    <submittedName>
        <fullName evidence="1">Uncharacterized protein</fullName>
    </submittedName>
</protein>
<comment type="caution">
    <text evidence="1">The sequence shown here is derived from an EMBL/GenBank/DDBJ whole genome shotgun (WGS) entry which is preliminary data.</text>
</comment>
<proteinExistence type="predicted"/>
<keyword evidence="2" id="KW-1185">Reference proteome</keyword>
<sequence>MLVLPEGPWTDWDVQEFDSSRLRLAANHDLTYAHGLEVVFTDVAYLACPAQFLDPVFREPAPAERELVRAYVGEYPPVIVAFDVESLAGPGTLPCLIAAETVEIVVGTVHRRQL</sequence>
<accession>A0ABQ3XU54</accession>
<dbReference type="Proteomes" id="UP000612282">
    <property type="component" value="Unassembled WGS sequence"/>
</dbReference>
<organism evidence="1 2">
    <name type="scientific">Actinoplanes couchii</name>
    <dbReference type="NCBI Taxonomy" id="403638"/>
    <lineage>
        <taxon>Bacteria</taxon>
        <taxon>Bacillati</taxon>
        <taxon>Actinomycetota</taxon>
        <taxon>Actinomycetes</taxon>
        <taxon>Micromonosporales</taxon>
        <taxon>Micromonosporaceae</taxon>
        <taxon>Actinoplanes</taxon>
    </lineage>
</organism>
<dbReference type="RefSeq" id="WP_203810628.1">
    <property type="nucleotide sequence ID" value="NZ_BAAAQE010000106.1"/>
</dbReference>
<reference evidence="1 2" key="1">
    <citation type="submission" date="2021-01" db="EMBL/GenBank/DDBJ databases">
        <title>Whole genome shotgun sequence of Actinoplanes couchii NBRC 106145.</title>
        <authorList>
            <person name="Komaki H."/>
            <person name="Tamura T."/>
        </authorList>
    </citation>
    <scope>NUCLEOTIDE SEQUENCE [LARGE SCALE GENOMIC DNA]</scope>
    <source>
        <strain evidence="1 2">NBRC 106145</strain>
    </source>
</reference>
<evidence type="ECO:0000313" key="2">
    <source>
        <dbReference type="Proteomes" id="UP000612282"/>
    </source>
</evidence>
<name>A0ABQ3XU54_9ACTN</name>